<keyword evidence="1" id="KW-1133">Transmembrane helix</keyword>
<organism evidence="2 3">
    <name type="scientific">Mycobacterium parmense</name>
    <dbReference type="NCBI Taxonomy" id="185642"/>
    <lineage>
        <taxon>Bacteria</taxon>
        <taxon>Bacillati</taxon>
        <taxon>Actinomycetota</taxon>
        <taxon>Actinomycetes</taxon>
        <taxon>Mycobacteriales</taxon>
        <taxon>Mycobacteriaceae</taxon>
        <taxon>Mycobacterium</taxon>
        <taxon>Mycobacterium simiae complex</taxon>
    </lineage>
</organism>
<protein>
    <submittedName>
        <fullName evidence="2">Uncharacterized protein</fullName>
    </submittedName>
</protein>
<feature type="transmembrane region" description="Helical" evidence="1">
    <location>
        <begin position="162"/>
        <end position="188"/>
    </location>
</feature>
<keyword evidence="1" id="KW-0472">Membrane</keyword>
<accession>A0A7I7YSN1</accession>
<proteinExistence type="predicted"/>
<evidence type="ECO:0000313" key="2">
    <source>
        <dbReference type="EMBL" id="BBZ44277.1"/>
    </source>
</evidence>
<gene>
    <name evidence="2" type="ORF">MPRM_15580</name>
</gene>
<feature type="transmembrane region" description="Helical" evidence="1">
    <location>
        <begin position="286"/>
        <end position="307"/>
    </location>
</feature>
<name>A0A7I7YSN1_9MYCO</name>
<keyword evidence="3" id="KW-1185">Reference proteome</keyword>
<feature type="transmembrane region" description="Helical" evidence="1">
    <location>
        <begin position="239"/>
        <end position="256"/>
    </location>
</feature>
<sequence>MPGLPLRHEPANARRGRPASVWSHAQATLVGDMSQVQTPTAARMRAALLAAARASAPRPDAARRAAKSFERSVLPAVWAEIRWAFTPPRTWLMGVVTNAVFAVGWLVVQPLTTGRHHDWAVLVGIYFSSWVLADVTTTNLLGLDHYRVRQALANGVPFWRILLIKNLALLTIVGVPTLATAMVLTLWLQTPGRLAVTIPTVAVPIVSWLGVGNLISVLHPVGVEPLLRRWRQRHDRQRTAGWLLALTLPYALYYVADPVAGVEHRVLWQQLPALIWPIFGRDTKSFVHLATATGVWVAGTVAAVWWVRRHGLQIK</sequence>
<dbReference type="AlphaFoldDB" id="A0A7I7YSN1"/>
<reference evidence="2 3" key="1">
    <citation type="journal article" date="2019" name="Emerg. Microbes Infect.">
        <title>Comprehensive subspecies identification of 175 nontuberculous mycobacteria species based on 7547 genomic profiles.</title>
        <authorList>
            <person name="Matsumoto Y."/>
            <person name="Kinjo T."/>
            <person name="Motooka D."/>
            <person name="Nabeya D."/>
            <person name="Jung N."/>
            <person name="Uechi K."/>
            <person name="Horii T."/>
            <person name="Iida T."/>
            <person name="Fujita J."/>
            <person name="Nakamura S."/>
        </authorList>
    </citation>
    <scope>NUCLEOTIDE SEQUENCE [LARGE SCALE GENOMIC DNA]</scope>
    <source>
        <strain evidence="2 3">JCM 14742</strain>
    </source>
</reference>
<dbReference type="Proteomes" id="UP000467105">
    <property type="component" value="Chromosome"/>
</dbReference>
<evidence type="ECO:0000313" key="3">
    <source>
        <dbReference type="Proteomes" id="UP000467105"/>
    </source>
</evidence>
<keyword evidence="1" id="KW-0812">Transmembrane</keyword>
<dbReference type="EMBL" id="AP022614">
    <property type="protein sequence ID" value="BBZ44277.1"/>
    <property type="molecule type" value="Genomic_DNA"/>
</dbReference>
<feature type="transmembrane region" description="Helical" evidence="1">
    <location>
        <begin position="119"/>
        <end position="141"/>
    </location>
</feature>
<feature type="transmembrane region" description="Helical" evidence="1">
    <location>
        <begin position="90"/>
        <end position="107"/>
    </location>
</feature>
<feature type="transmembrane region" description="Helical" evidence="1">
    <location>
        <begin position="194"/>
        <end position="218"/>
    </location>
</feature>
<evidence type="ECO:0000256" key="1">
    <source>
        <dbReference type="SAM" id="Phobius"/>
    </source>
</evidence>